<evidence type="ECO:0000256" key="2">
    <source>
        <dbReference type="SAM" id="Coils"/>
    </source>
</evidence>
<proteinExistence type="inferred from homology"/>
<evidence type="ECO:0000313" key="3">
    <source>
        <dbReference type="EMBL" id="MFC0407001.1"/>
    </source>
</evidence>
<keyword evidence="4" id="KW-1185">Reference proteome</keyword>
<protein>
    <submittedName>
        <fullName evidence="3">DUF2325 domain-containing protein</fullName>
    </submittedName>
</protein>
<name>A0ABV6JMQ7_9PROT</name>
<evidence type="ECO:0000313" key="4">
    <source>
        <dbReference type="Proteomes" id="UP001589865"/>
    </source>
</evidence>
<evidence type="ECO:0000256" key="1">
    <source>
        <dbReference type="ARBA" id="ARBA00007189"/>
    </source>
</evidence>
<sequence>MENWRAGSTQRLLEGRQAATPLPIRAQDAYHFAHRRRKLWELSDQFHCSIIGTCLSAAELRKLLCKLNPAHARETDHVLHGAAVGLAERHDTAGKMLHKALDARHAAATNRFARARTLEDVRSLWMEALAVGDIPGPYWAVMTHPDTSSELQREAFGEVHMLSHLVGAANRADIRRLAQLEVENAALLDKVAKQQFRLKNMATERDATIRELSQRLQEHARPAASNAAPLSDLETHASLENMRRRLGSEVEHRVTLQRRLDEMRACLEAEQRRSAEARGQVDVLQTEVAALEATLSPEETGGTRIDLDLHGMTLLYVGGRPSQASRLRIIAEATGAALLLHDGGLENAEAQLDGLASRADAVLFPVDCVSHDAALTVKRHCRRVGKPFIPLRSTGSTAFLAALHSLATHPERRA</sequence>
<gene>
    <name evidence="3" type="ORF">ACFFGY_01990</name>
</gene>
<dbReference type="Pfam" id="PF10087">
    <property type="entry name" value="DUF2325"/>
    <property type="match status" value="1"/>
</dbReference>
<comment type="caution">
    <text evidence="3">The sequence shown here is derived from an EMBL/GenBank/DDBJ whole genome shotgun (WGS) entry which is preliminary data.</text>
</comment>
<accession>A0ABV6JMQ7</accession>
<dbReference type="InterPro" id="IPR016772">
    <property type="entry name" value="UCP020408"/>
</dbReference>
<dbReference type="Proteomes" id="UP001589865">
    <property type="component" value="Unassembled WGS sequence"/>
</dbReference>
<reference evidence="3 4" key="1">
    <citation type="submission" date="2024-09" db="EMBL/GenBank/DDBJ databases">
        <authorList>
            <person name="Sun Q."/>
            <person name="Mori K."/>
        </authorList>
    </citation>
    <scope>NUCLEOTIDE SEQUENCE [LARGE SCALE GENOMIC DNA]</scope>
    <source>
        <strain evidence="3 4">TBRC 5777</strain>
    </source>
</reference>
<keyword evidence="2" id="KW-0175">Coiled coil</keyword>
<dbReference type="RefSeq" id="WP_377042692.1">
    <property type="nucleotide sequence ID" value="NZ_JBHLUN010000002.1"/>
</dbReference>
<feature type="coiled-coil region" evidence="2">
    <location>
        <begin position="253"/>
        <end position="294"/>
    </location>
</feature>
<dbReference type="EMBL" id="JBHLUN010000002">
    <property type="protein sequence ID" value="MFC0407001.1"/>
    <property type="molecule type" value="Genomic_DNA"/>
</dbReference>
<organism evidence="3 4">
    <name type="scientific">Roseomonas elaeocarpi</name>
    <dbReference type="NCBI Taxonomy" id="907779"/>
    <lineage>
        <taxon>Bacteria</taxon>
        <taxon>Pseudomonadati</taxon>
        <taxon>Pseudomonadota</taxon>
        <taxon>Alphaproteobacteria</taxon>
        <taxon>Acetobacterales</taxon>
        <taxon>Roseomonadaceae</taxon>
        <taxon>Roseomonas</taxon>
    </lineage>
</organism>
<comment type="similarity">
    <text evidence="1">Belongs to the UPF0751 family.</text>
</comment>